<reference evidence="1 2" key="1">
    <citation type="submission" date="2017-04" db="EMBL/GenBank/DDBJ databases">
        <authorList>
            <person name="Afonso C.L."/>
            <person name="Miller P.J."/>
            <person name="Scott M.A."/>
            <person name="Spackman E."/>
            <person name="Goraichik I."/>
            <person name="Dimitrov K.M."/>
            <person name="Suarez D.L."/>
            <person name="Swayne D.E."/>
        </authorList>
    </citation>
    <scope>NUCLEOTIDE SEQUENCE [LARGE SCALE GENOMIC DNA]</scope>
    <source>
        <strain evidence="1 2">DSM 19625</strain>
    </source>
</reference>
<evidence type="ECO:0000313" key="2">
    <source>
        <dbReference type="Proteomes" id="UP000192678"/>
    </source>
</evidence>
<name>A0A1W2ABP5_9SPHI</name>
<organism evidence="1 2">
    <name type="scientific">Pedobacter nyackensis</name>
    <dbReference type="NCBI Taxonomy" id="475255"/>
    <lineage>
        <taxon>Bacteria</taxon>
        <taxon>Pseudomonadati</taxon>
        <taxon>Bacteroidota</taxon>
        <taxon>Sphingobacteriia</taxon>
        <taxon>Sphingobacteriales</taxon>
        <taxon>Sphingobacteriaceae</taxon>
        <taxon>Pedobacter</taxon>
    </lineage>
</organism>
<dbReference type="STRING" id="475255.SAMN04488101_101444"/>
<evidence type="ECO:0000313" key="1">
    <source>
        <dbReference type="EMBL" id="SMC58064.1"/>
    </source>
</evidence>
<sequence length="308" mass="34440">MKYFIIIGIITFCSYGRVYSQKTVKSTAVHTFETNFFDAKSAWQSVLTHKILPKDPAIAIALAKLNIDDPLLDRAGVNPFDYLDLYFNLRKIVNGPEACTGNELSKLEYMLYNVKSAAIKKRYFNKIVKPELGSQGMTDSLVSLFRDAELAINDPQFIAANQLEQSKYKLIAQKAAVPQFKLKDGKGNVISPASFKGKVMVIQVLDQRSSQTNLAQQITFEKTAAKFEGDSTVVFLQVTMKGTAKIPDGKSSVINLLRLTPVNPTAFKEQFILTRLPRQIIIAKDVFFASHLNIDENLAVFVNFAKLQ</sequence>
<dbReference type="Proteomes" id="UP000192678">
    <property type="component" value="Unassembled WGS sequence"/>
</dbReference>
<accession>A0A1W2ABP5</accession>
<dbReference type="OrthoDB" id="772791at2"/>
<dbReference type="RefSeq" id="WP_084287014.1">
    <property type="nucleotide sequence ID" value="NZ_FWYB01000001.1"/>
</dbReference>
<gene>
    <name evidence="1" type="ORF">SAMN04488101_101444</name>
</gene>
<proteinExistence type="predicted"/>
<dbReference type="EMBL" id="FWYB01000001">
    <property type="protein sequence ID" value="SMC58064.1"/>
    <property type="molecule type" value="Genomic_DNA"/>
</dbReference>
<protein>
    <submittedName>
        <fullName evidence="1">Uncharacterized protein</fullName>
    </submittedName>
</protein>
<dbReference type="AlphaFoldDB" id="A0A1W2ABP5"/>
<keyword evidence="2" id="KW-1185">Reference proteome</keyword>